<dbReference type="RefSeq" id="WP_012282839.1">
    <property type="nucleotide sequence ID" value="NC_010337.2"/>
</dbReference>
<comment type="similarity">
    <text evidence="1">Belongs to the PspA/Vipp/IM30 family.</text>
</comment>
<sequence length="222" mass="25051">MSLFKRLKDLTLSNINALLDKAEDPVKMLDQYLRDMEEDIRDASDAIAKQIAVTKKFEAQYREAEAMVQKRQEDAVKAINAGRDDLARRALEDKKNHETRMNEYKAQFETHSATSEKLKRQLADMRNEFDKLKARRDTLVARANAAKATKQVHDLLGGFDNRSARHGFDRMEEKVASLEAKAEASKELSRGPSASLDDELASLDEGSAVDDELAALKRQLGK</sequence>
<proteinExistence type="inferred from homology"/>
<dbReference type="Pfam" id="PF04012">
    <property type="entry name" value="PspA_IM30"/>
    <property type="match status" value="1"/>
</dbReference>
<keyword evidence="4" id="KW-1185">Reference proteome</keyword>
<dbReference type="PANTHER" id="PTHR31088">
    <property type="entry name" value="MEMBRANE-ASSOCIATED PROTEIN VIPP1, CHLOROPLASTIC"/>
    <property type="match status" value="1"/>
</dbReference>
<dbReference type="Proteomes" id="UP000008550">
    <property type="component" value="Chromosome"/>
</dbReference>
<dbReference type="OrthoDB" id="9779630at2"/>
<feature type="compositionally biased region" description="Basic and acidic residues" evidence="2">
    <location>
        <begin position="174"/>
        <end position="189"/>
    </location>
</feature>
<dbReference type="AlphaFoldDB" id="B0TET3"/>
<name>B0TET3_HELMI</name>
<dbReference type="HOGENOM" id="CLU_056466_4_1_9"/>
<gene>
    <name evidence="3" type="primary">pspA</name>
    <name evidence="3" type="ORF">HM1_1770</name>
</gene>
<evidence type="ECO:0000256" key="1">
    <source>
        <dbReference type="ARBA" id="ARBA00043985"/>
    </source>
</evidence>
<evidence type="ECO:0000313" key="4">
    <source>
        <dbReference type="Proteomes" id="UP000008550"/>
    </source>
</evidence>
<dbReference type="eggNOG" id="COG1842">
    <property type="taxonomic scope" value="Bacteria"/>
</dbReference>
<organism evidence="3 4">
    <name type="scientific">Heliobacterium modesticaldum (strain ATCC 51547 / Ice1)</name>
    <dbReference type="NCBI Taxonomy" id="498761"/>
    <lineage>
        <taxon>Bacteria</taxon>
        <taxon>Bacillati</taxon>
        <taxon>Bacillota</taxon>
        <taxon>Clostridia</taxon>
        <taxon>Eubacteriales</taxon>
        <taxon>Heliobacteriaceae</taxon>
        <taxon>Heliomicrobium</taxon>
    </lineage>
</organism>
<dbReference type="InterPro" id="IPR007157">
    <property type="entry name" value="PspA_VIPP1"/>
</dbReference>
<evidence type="ECO:0000313" key="3">
    <source>
        <dbReference type="EMBL" id="ABZ84335.1"/>
    </source>
</evidence>
<dbReference type="KEGG" id="hmo:HM1_1770"/>
<reference evidence="3 4" key="1">
    <citation type="journal article" date="2008" name="J. Bacteriol.">
        <title>The genome of Heliobacterium modesticaldum, a phototrophic representative of the Firmicutes containing the simplest photosynthetic apparatus.</title>
        <authorList>
            <person name="Sattley W.M."/>
            <person name="Madigan M.T."/>
            <person name="Swingley W.D."/>
            <person name="Cheung P.C."/>
            <person name="Clocksin K.M."/>
            <person name="Conrad A.L."/>
            <person name="Dejesa L.C."/>
            <person name="Honchak B.M."/>
            <person name="Jung D.O."/>
            <person name="Karbach L.E."/>
            <person name="Kurdoglu A."/>
            <person name="Lahiri S."/>
            <person name="Mastrian S.D."/>
            <person name="Page L.E."/>
            <person name="Taylor H.L."/>
            <person name="Wang Z.T."/>
            <person name="Raymond J."/>
            <person name="Chen M."/>
            <person name="Blankenship R.E."/>
            <person name="Touchman J.W."/>
        </authorList>
    </citation>
    <scope>NUCLEOTIDE SEQUENCE [LARGE SCALE GENOMIC DNA]</scope>
    <source>
        <strain evidence="4">ATCC 51547 / Ice1</strain>
    </source>
</reference>
<accession>B0TET3</accession>
<feature type="region of interest" description="Disordered" evidence="2">
    <location>
        <begin position="174"/>
        <end position="203"/>
    </location>
</feature>
<dbReference type="PANTHER" id="PTHR31088:SF6">
    <property type="entry name" value="PHAGE SHOCK PROTEIN A"/>
    <property type="match status" value="1"/>
</dbReference>
<evidence type="ECO:0000256" key="2">
    <source>
        <dbReference type="SAM" id="MobiDB-lite"/>
    </source>
</evidence>
<dbReference type="STRING" id="498761.HM1_1770"/>
<protein>
    <submittedName>
        <fullName evidence="3">Phage shock protein a</fullName>
    </submittedName>
</protein>
<dbReference type="EMBL" id="CP000930">
    <property type="protein sequence ID" value="ABZ84335.1"/>
    <property type="molecule type" value="Genomic_DNA"/>
</dbReference>